<dbReference type="PROSITE" id="PS51349">
    <property type="entry name" value="FMN_HYDROXY_ACID_DH_2"/>
    <property type="match status" value="1"/>
</dbReference>
<proteinExistence type="inferred from homology"/>
<accession>A0A1H0TS69</accession>
<keyword evidence="4" id="KW-0560">Oxidoreductase</keyword>
<dbReference type="CDD" id="cd02809">
    <property type="entry name" value="alpha_hydroxyacid_oxid_FMN"/>
    <property type="match status" value="1"/>
</dbReference>
<feature type="binding site" evidence="7">
    <location>
        <position position="276"/>
    </location>
    <ligand>
        <name>FMN</name>
        <dbReference type="ChEBI" id="CHEBI:58210"/>
    </ligand>
</feature>
<dbReference type="InterPro" id="IPR008259">
    <property type="entry name" value="FMN_hydac_DH_AS"/>
</dbReference>
<feature type="active site" description="Proton acceptor" evidence="6">
    <location>
        <position position="300"/>
    </location>
</feature>
<evidence type="ECO:0000256" key="1">
    <source>
        <dbReference type="ARBA" id="ARBA00001917"/>
    </source>
</evidence>
<feature type="binding site" evidence="7">
    <location>
        <position position="303"/>
    </location>
    <ligand>
        <name>glyoxylate</name>
        <dbReference type="ChEBI" id="CHEBI:36655"/>
    </ligand>
</feature>
<dbReference type="EMBL" id="LT629711">
    <property type="protein sequence ID" value="SDP56645.1"/>
    <property type="molecule type" value="Genomic_DNA"/>
</dbReference>
<name>A0A1H0TS69_9MICO</name>
<dbReference type="FunFam" id="3.20.20.70:FF:000029">
    <property type="entry name" value="L-lactate dehydrogenase"/>
    <property type="match status" value="1"/>
</dbReference>
<evidence type="ECO:0000256" key="6">
    <source>
        <dbReference type="PIRSR" id="PIRSR000138-1"/>
    </source>
</evidence>
<dbReference type="Proteomes" id="UP000199077">
    <property type="component" value="Chromosome I"/>
</dbReference>
<dbReference type="Gene3D" id="3.20.20.70">
    <property type="entry name" value="Aldolase class I"/>
    <property type="match status" value="1"/>
</dbReference>
<feature type="binding site" evidence="7">
    <location>
        <position position="298"/>
    </location>
    <ligand>
        <name>FMN</name>
        <dbReference type="ChEBI" id="CHEBI:58210"/>
    </ligand>
</feature>
<feature type="binding site" evidence="7">
    <location>
        <position position="136"/>
    </location>
    <ligand>
        <name>FMN</name>
        <dbReference type="ChEBI" id="CHEBI:58210"/>
    </ligand>
</feature>
<evidence type="ECO:0000256" key="4">
    <source>
        <dbReference type="ARBA" id="ARBA00023002"/>
    </source>
</evidence>
<dbReference type="InterPro" id="IPR013785">
    <property type="entry name" value="Aldolase_TIM"/>
</dbReference>
<dbReference type="RefSeq" id="WP_091787017.1">
    <property type="nucleotide sequence ID" value="NZ_LT629711.1"/>
</dbReference>
<dbReference type="InterPro" id="IPR037396">
    <property type="entry name" value="FMN_HAD"/>
</dbReference>
<evidence type="ECO:0000256" key="3">
    <source>
        <dbReference type="ARBA" id="ARBA00022643"/>
    </source>
</evidence>
<keyword evidence="3 7" id="KW-0288">FMN</keyword>
<feature type="domain" description="FMN hydroxy acid dehydrogenase" evidence="8">
    <location>
        <begin position="28"/>
        <end position="403"/>
    </location>
</feature>
<comment type="cofactor">
    <cofactor evidence="1">
        <name>FMN</name>
        <dbReference type="ChEBI" id="CHEBI:58210"/>
    </cofactor>
</comment>
<evidence type="ECO:0000259" key="8">
    <source>
        <dbReference type="PROSITE" id="PS51349"/>
    </source>
</evidence>
<dbReference type="GO" id="GO:0010181">
    <property type="term" value="F:FMN binding"/>
    <property type="evidence" value="ECO:0007669"/>
    <property type="project" value="InterPro"/>
</dbReference>
<evidence type="ECO:0000256" key="2">
    <source>
        <dbReference type="ARBA" id="ARBA00022630"/>
    </source>
</evidence>
<feature type="binding site" evidence="7">
    <location>
        <position position="186"/>
    </location>
    <ligand>
        <name>FMN</name>
        <dbReference type="ChEBI" id="CHEBI:58210"/>
    </ligand>
</feature>
<feature type="binding site" evidence="7">
    <location>
        <position position="54"/>
    </location>
    <ligand>
        <name>glyoxylate</name>
        <dbReference type="ChEBI" id="CHEBI:36655"/>
    </ligand>
</feature>
<dbReference type="SUPFAM" id="SSF51395">
    <property type="entry name" value="FMN-linked oxidoreductases"/>
    <property type="match status" value="1"/>
</dbReference>
<evidence type="ECO:0000313" key="10">
    <source>
        <dbReference type="Proteomes" id="UP000199077"/>
    </source>
</evidence>
<dbReference type="GO" id="GO:0016614">
    <property type="term" value="F:oxidoreductase activity, acting on CH-OH group of donors"/>
    <property type="evidence" value="ECO:0007669"/>
    <property type="project" value="UniProtKB-ARBA"/>
</dbReference>
<keyword evidence="2 7" id="KW-0285">Flavoprotein</keyword>
<protein>
    <submittedName>
        <fullName evidence="9">L-lactate dehydrogenase (Cytochrome)</fullName>
    </submittedName>
</protein>
<evidence type="ECO:0000256" key="5">
    <source>
        <dbReference type="ARBA" id="ARBA00024042"/>
    </source>
</evidence>
<dbReference type="InterPro" id="IPR012133">
    <property type="entry name" value="Alpha-hydoxy_acid_DH_FMN"/>
</dbReference>
<dbReference type="OrthoDB" id="9770452at2"/>
<feature type="binding site" evidence="7">
    <location>
        <position position="300"/>
    </location>
    <ligand>
        <name>glyoxylate</name>
        <dbReference type="ChEBI" id="CHEBI:36655"/>
    </ligand>
</feature>
<dbReference type="PROSITE" id="PS00557">
    <property type="entry name" value="FMN_HYDROXY_ACID_DH_1"/>
    <property type="match status" value="1"/>
</dbReference>
<feature type="binding site" evidence="7">
    <location>
        <position position="160"/>
    </location>
    <ligand>
        <name>glyoxylate</name>
        <dbReference type="ChEBI" id="CHEBI:36655"/>
    </ligand>
</feature>
<feature type="binding site" evidence="7">
    <location>
        <begin position="107"/>
        <end position="109"/>
    </location>
    <ligand>
        <name>FMN</name>
        <dbReference type="ChEBI" id="CHEBI:58210"/>
    </ligand>
</feature>
<comment type="similarity">
    <text evidence="5">Belongs to the FMN-dependent alpha-hydroxy acid dehydrogenase family.</text>
</comment>
<dbReference type="AlphaFoldDB" id="A0A1H0TS69"/>
<dbReference type="PANTHER" id="PTHR10578">
    <property type="entry name" value="S -2-HYDROXY-ACID OXIDASE-RELATED"/>
    <property type="match status" value="1"/>
</dbReference>
<feature type="binding site" evidence="7">
    <location>
        <begin position="354"/>
        <end position="355"/>
    </location>
    <ligand>
        <name>FMN</name>
        <dbReference type="ChEBI" id="CHEBI:58210"/>
    </ligand>
</feature>
<dbReference type="Pfam" id="PF01070">
    <property type="entry name" value="FMN_dh"/>
    <property type="match status" value="1"/>
</dbReference>
<dbReference type="PIRSF" id="PIRSF000138">
    <property type="entry name" value="Al-hdrx_acd_dh"/>
    <property type="match status" value="1"/>
</dbReference>
<dbReference type="PANTHER" id="PTHR10578:SF107">
    <property type="entry name" value="2-HYDROXYACID OXIDASE 1"/>
    <property type="match status" value="1"/>
</dbReference>
<reference evidence="10" key="1">
    <citation type="submission" date="2016-10" db="EMBL/GenBank/DDBJ databases">
        <authorList>
            <person name="Varghese N."/>
            <person name="Submissions S."/>
        </authorList>
    </citation>
    <scope>NUCLEOTIDE SEQUENCE [LARGE SCALE GENOMIC DNA]</scope>
    <source>
        <strain evidence="10">DSM 22329</strain>
    </source>
</reference>
<dbReference type="InterPro" id="IPR000262">
    <property type="entry name" value="FMN-dep_DH"/>
</dbReference>
<dbReference type="STRING" id="443156.SAMN04489867_2948"/>
<organism evidence="9 10">
    <name type="scientific">Pedococcus dokdonensis</name>
    <dbReference type="NCBI Taxonomy" id="443156"/>
    <lineage>
        <taxon>Bacteria</taxon>
        <taxon>Bacillati</taxon>
        <taxon>Actinomycetota</taxon>
        <taxon>Actinomycetes</taxon>
        <taxon>Micrococcales</taxon>
        <taxon>Intrasporangiaceae</taxon>
        <taxon>Pedococcus</taxon>
    </lineage>
</organism>
<gene>
    <name evidence="9" type="ORF">SAMN04489867_2948</name>
</gene>
<feature type="binding site" evidence="7">
    <location>
        <position position="158"/>
    </location>
    <ligand>
        <name>FMN</name>
        <dbReference type="ChEBI" id="CHEBI:58210"/>
    </ligand>
</feature>
<evidence type="ECO:0000256" key="7">
    <source>
        <dbReference type="PIRSR" id="PIRSR000138-2"/>
    </source>
</evidence>
<sequence length="403" mass="43988">MSDRQLPKWSELKPLLRPKPVELNARKRRLASALTIADLREVARRRTPRSVFDYTDGAAEAELSLGRARATFRDLTFQPSVLRDVGDIDTTTTVLGQPSAQPFGFGPTGFTRMMQHEGERAVVRVAERVGIPYGLSTLGTTDVEGVAEASPGARKWFQLYVWRDHGPAEELMARAKAAGFEALILTVDVPVAGVRLRDVRNGFNIPPALSAKTVLDGAMHPNWWVNFLTTEPLRFASLDRWDGTVAEMMNALFDPTMTLEDLDWVRSTWDGPLVVKGIQTVDDARRMFDAGADAIVLSNHGGRQLDKAPVPVRLLPEVREALGDEPEVMVDTGVMSGSDVVAAMALGASSVLVGRAYLYGLMAGGEAGVERAAQILSTEVRRTMALLGARRIADLGPQHVRLP</sequence>
<keyword evidence="10" id="KW-1185">Reference proteome</keyword>
<feature type="binding site" evidence="7">
    <location>
        <position position="195"/>
    </location>
    <ligand>
        <name>glyoxylate</name>
        <dbReference type="ChEBI" id="CHEBI:36655"/>
    </ligand>
</feature>
<evidence type="ECO:0000313" key="9">
    <source>
        <dbReference type="EMBL" id="SDP56645.1"/>
    </source>
</evidence>